<dbReference type="Proteomes" id="UP000707356">
    <property type="component" value="Unassembled WGS sequence"/>
</dbReference>
<dbReference type="InterPro" id="IPR050452">
    <property type="entry name" value="Metacaspase"/>
</dbReference>
<dbReference type="InterPro" id="IPR006311">
    <property type="entry name" value="TAT_signal"/>
</dbReference>
<dbReference type="InterPro" id="IPR011600">
    <property type="entry name" value="Pept_C14_caspase"/>
</dbReference>
<dbReference type="InterPro" id="IPR011189">
    <property type="entry name" value="UCP_caspase_lke"/>
</dbReference>
<evidence type="ECO:0000313" key="3">
    <source>
        <dbReference type="Proteomes" id="UP000707356"/>
    </source>
</evidence>
<dbReference type="Pfam" id="PF00656">
    <property type="entry name" value="Peptidase_C14"/>
    <property type="match status" value="1"/>
</dbReference>
<dbReference type="PANTHER" id="PTHR48104:SF30">
    <property type="entry name" value="METACASPASE-1"/>
    <property type="match status" value="1"/>
</dbReference>
<dbReference type="AlphaFoldDB" id="A0A951PAK8"/>
<dbReference type="Gene3D" id="3.40.50.1460">
    <property type="match status" value="1"/>
</dbReference>
<proteinExistence type="predicted"/>
<evidence type="ECO:0000313" key="2">
    <source>
        <dbReference type="EMBL" id="MBW4465747.1"/>
    </source>
</evidence>
<dbReference type="PROSITE" id="PS51318">
    <property type="entry name" value="TAT"/>
    <property type="match status" value="1"/>
</dbReference>
<dbReference type="GO" id="GO:0005737">
    <property type="term" value="C:cytoplasm"/>
    <property type="evidence" value="ECO:0007669"/>
    <property type="project" value="TreeGrafter"/>
</dbReference>
<dbReference type="GO" id="GO:0006508">
    <property type="term" value="P:proteolysis"/>
    <property type="evidence" value="ECO:0007669"/>
    <property type="project" value="InterPro"/>
</dbReference>
<organism evidence="2 3">
    <name type="scientific">Pegethrix bostrychoides GSE-TBD4-15B</name>
    <dbReference type="NCBI Taxonomy" id="2839662"/>
    <lineage>
        <taxon>Bacteria</taxon>
        <taxon>Bacillati</taxon>
        <taxon>Cyanobacteriota</taxon>
        <taxon>Cyanophyceae</taxon>
        <taxon>Oculatellales</taxon>
        <taxon>Oculatellaceae</taxon>
        <taxon>Pegethrix</taxon>
    </lineage>
</organism>
<accession>A0A951PAK8</accession>
<reference evidence="2" key="1">
    <citation type="submission" date="2021-05" db="EMBL/GenBank/DDBJ databases">
        <authorList>
            <person name="Pietrasiak N."/>
            <person name="Ward R."/>
            <person name="Stajich J.E."/>
            <person name="Kurbessoian T."/>
        </authorList>
    </citation>
    <scope>NUCLEOTIDE SEQUENCE</scope>
    <source>
        <strain evidence="2">GSE-TBD4-15B</strain>
    </source>
</reference>
<dbReference type="GO" id="GO:0004197">
    <property type="term" value="F:cysteine-type endopeptidase activity"/>
    <property type="evidence" value="ECO:0007669"/>
    <property type="project" value="InterPro"/>
</dbReference>
<protein>
    <submittedName>
        <fullName evidence="2">Caspase family protein</fullName>
    </submittedName>
</protein>
<gene>
    <name evidence="2" type="ORF">KME07_09960</name>
</gene>
<dbReference type="EMBL" id="JAHHHV010000064">
    <property type="protein sequence ID" value="MBW4465747.1"/>
    <property type="molecule type" value="Genomic_DNA"/>
</dbReference>
<name>A0A951PAK8_9CYAN</name>
<dbReference type="PIRSF" id="PIRSF007398">
    <property type="entry name" value="Sll0148_caspase"/>
    <property type="match status" value="1"/>
</dbReference>
<sequence>MTLQRRAFLQRASLLAALGLSEAGFGLLSQRYQQALAQPMRRKLALLIGINQYPESVCDYTLRNPASKGSALNGCLTDVELQYELLLSRFAFASADIRVLTNQAATREAIETAFLEHLVEQAAPGDLVLFHFSGLGSQVQIDGATWQNSLVPIDGLLPTAERPVVQDFMQETLALLLHRLPTSQVITIIDAGYSRLGRSTEGNLRIRSRPNAPVGAIAAVELAFQASLRRPVSSFSKQPQPLPGLLLQAGTDRQLVAEAQWSGFSAGLFTYALTQQLWGDAPLLVSFTQAAALVQRSTGAKQQPVASGELPALGLAIPAAAGVIQHIEPDGRLDLWLAGLPAAVLENQTSSLFAAELTTEPEPVLIQIRSRDGLAVKARSLSPVVLRPGQPLREVLRILPRDIRLTVALDPDLERIERVDATSAFAAIPRITAVAMGEQATDLLFGKPKFPLLAGQNSQPASQPDSAPGLTVQKTVQKTVQDTPQAPPLSKGGYGLFYADYSTIPSTLNPTAEAVKTAVARLKPQLKTRLATKLLQITQNSSASLKVKAKLNLVSPETKSVLEQGTRLAMPSALKEPRSAPILPAGGQVQYALENSGDRPVYFLLIGLNANGNPVLLYPANPIIAAGAATAVPAVNGAKTGGGWLLQTATGLAETHVIFSTAPFTQTSQLLAELPQFELDQVLALPNPLAVVEAVLQDLHQASAEFAAKLPVEIPADSYALDVNAWASFSFVYQVVLKQVVLESPVG</sequence>
<reference evidence="2" key="2">
    <citation type="journal article" date="2022" name="Microbiol. Resour. Announc.">
        <title>Metagenome Sequencing to Explore Phylogenomics of Terrestrial Cyanobacteria.</title>
        <authorList>
            <person name="Ward R.D."/>
            <person name="Stajich J.E."/>
            <person name="Johansen J.R."/>
            <person name="Huntemann M."/>
            <person name="Clum A."/>
            <person name="Foster B."/>
            <person name="Foster B."/>
            <person name="Roux S."/>
            <person name="Palaniappan K."/>
            <person name="Varghese N."/>
            <person name="Mukherjee S."/>
            <person name="Reddy T.B.K."/>
            <person name="Daum C."/>
            <person name="Copeland A."/>
            <person name="Chen I.A."/>
            <person name="Ivanova N.N."/>
            <person name="Kyrpides N.C."/>
            <person name="Shapiro N."/>
            <person name="Eloe-Fadrosh E.A."/>
            <person name="Pietrasiak N."/>
        </authorList>
    </citation>
    <scope>NUCLEOTIDE SEQUENCE</scope>
    <source>
        <strain evidence="2">GSE-TBD4-15B</strain>
    </source>
</reference>
<feature type="domain" description="Peptidase C14 caspase" evidence="1">
    <location>
        <begin position="42"/>
        <end position="307"/>
    </location>
</feature>
<dbReference type="InterPro" id="IPR029030">
    <property type="entry name" value="Caspase-like_dom_sf"/>
</dbReference>
<dbReference type="PANTHER" id="PTHR48104">
    <property type="entry name" value="METACASPASE-4"/>
    <property type="match status" value="1"/>
</dbReference>
<comment type="caution">
    <text evidence="2">The sequence shown here is derived from an EMBL/GenBank/DDBJ whole genome shotgun (WGS) entry which is preliminary data.</text>
</comment>
<dbReference type="SUPFAM" id="SSF52129">
    <property type="entry name" value="Caspase-like"/>
    <property type="match status" value="1"/>
</dbReference>
<evidence type="ECO:0000259" key="1">
    <source>
        <dbReference type="Pfam" id="PF00656"/>
    </source>
</evidence>